<dbReference type="InterPro" id="IPR036188">
    <property type="entry name" value="FAD/NAD-bd_sf"/>
</dbReference>
<organism evidence="7 8">
    <name type="scientific">Schizothecium vesticola</name>
    <dbReference type="NCBI Taxonomy" id="314040"/>
    <lineage>
        <taxon>Eukaryota</taxon>
        <taxon>Fungi</taxon>
        <taxon>Dikarya</taxon>
        <taxon>Ascomycota</taxon>
        <taxon>Pezizomycotina</taxon>
        <taxon>Sordariomycetes</taxon>
        <taxon>Sordariomycetidae</taxon>
        <taxon>Sordariales</taxon>
        <taxon>Schizotheciaceae</taxon>
        <taxon>Schizothecium</taxon>
    </lineage>
</organism>
<sequence>MDRVIIIGTGVFGLSTVDHILRRSPTTLLTIISQPSRLAPSDDFSKIVRVDYPTSERMTEALKTQEQWNNSNFSKFQHRIGRIIIFEPDDTPTLEKINKAREEHGLERRQPSDSTLMRDTFGKTVTPEHLTYVLAPDDSIVDWKACMCDARERAKKACTDNGGIFYESGVATIVKDGAQIVALILEDGERIETKGAQIVLAVGPWLAQVLAASGITLPPNGRTPVATGLFSYAVQLNDEQVELFRNKPMVTHGGKGRTHSLYYIFLVSNSLLTRYASRTEARFRDGVTETQDPIIARHPDFQNLVCAAGGSFNRAKDLPTIGSIVTDVLSGQYVSDRYSWEPETRYSHRDHSHLVAKGDFATMEEEAQQDGQNSATDHFSLAVI</sequence>
<dbReference type="GO" id="GO:0050660">
    <property type="term" value="F:flavin adenine dinucleotide binding"/>
    <property type="evidence" value="ECO:0007669"/>
    <property type="project" value="InterPro"/>
</dbReference>
<keyword evidence="3" id="KW-0285">Flavoprotein</keyword>
<evidence type="ECO:0000256" key="1">
    <source>
        <dbReference type="ARBA" id="ARBA00001974"/>
    </source>
</evidence>
<dbReference type="PANTHER" id="PTHR10961:SF46">
    <property type="entry name" value="PEROXISOMAL SARCOSINE OXIDASE"/>
    <property type="match status" value="1"/>
</dbReference>
<feature type="domain" description="FAD dependent oxidoreductase" evidence="6">
    <location>
        <begin position="3"/>
        <end position="217"/>
    </location>
</feature>
<protein>
    <recommendedName>
        <fullName evidence="6">FAD dependent oxidoreductase domain-containing protein</fullName>
    </recommendedName>
</protein>
<dbReference type="Pfam" id="PF01266">
    <property type="entry name" value="DAO"/>
    <property type="match status" value="1"/>
</dbReference>
<gene>
    <name evidence="7" type="ORF">B0T18DRAFT_463605</name>
</gene>
<dbReference type="EMBL" id="JAUKUD010000004">
    <property type="protein sequence ID" value="KAK0745506.1"/>
    <property type="molecule type" value="Genomic_DNA"/>
</dbReference>
<keyword evidence="4" id="KW-0274">FAD</keyword>
<evidence type="ECO:0000313" key="7">
    <source>
        <dbReference type="EMBL" id="KAK0745506.1"/>
    </source>
</evidence>
<comment type="similarity">
    <text evidence="2">Belongs to the MSOX/MTOX family.</text>
</comment>
<dbReference type="Gene3D" id="3.50.50.60">
    <property type="entry name" value="FAD/NAD(P)-binding domain"/>
    <property type="match status" value="2"/>
</dbReference>
<evidence type="ECO:0000256" key="4">
    <source>
        <dbReference type="ARBA" id="ARBA00022827"/>
    </source>
</evidence>
<dbReference type="InterPro" id="IPR045170">
    <property type="entry name" value="MTOX"/>
</dbReference>
<comment type="cofactor">
    <cofactor evidence="1">
        <name>FAD</name>
        <dbReference type="ChEBI" id="CHEBI:57692"/>
    </cofactor>
</comment>
<reference evidence="7" key="1">
    <citation type="submission" date="2023-06" db="EMBL/GenBank/DDBJ databases">
        <title>Genome-scale phylogeny and comparative genomics of the fungal order Sordariales.</title>
        <authorList>
            <consortium name="Lawrence Berkeley National Laboratory"/>
            <person name="Hensen N."/>
            <person name="Bonometti L."/>
            <person name="Westerberg I."/>
            <person name="Brannstrom I.O."/>
            <person name="Guillou S."/>
            <person name="Cros-Aarteil S."/>
            <person name="Calhoun S."/>
            <person name="Haridas S."/>
            <person name="Kuo A."/>
            <person name="Mondo S."/>
            <person name="Pangilinan J."/>
            <person name="Riley R."/>
            <person name="LaButti K."/>
            <person name="Andreopoulos B."/>
            <person name="Lipzen A."/>
            <person name="Chen C."/>
            <person name="Yanf M."/>
            <person name="Daum C."/>
            <person name="Ng V."/>
            <person name="Clum A."/>
            <person name="Steindorff A."/>
            <person name="Ohm R."/>
            <person name="Martin F."/>
            <person name="Silar P."/>
            <person name="Natvig D."/>
            <person name="Lalanne C."/>
            <person name="Gautier V."/>
            <person name="Ament-velasquez S.L."/>
            <person name="Kruys A."/>
            <person name="Hutchinson M.I."/>
            <person name="Powell A.J."/>
            <person name="Barry K."/>
            <person name="Miller A.N."/>
            <person name="Grigoriev I.V."/>
            <person name="Debuchy R."/>
            <person name="Gladieux P."/>
            <person name="Thoren M.H."/>
            <person name="Johannesson H."/>
        </authorList>
    </citation>
    <scope>NUCLEOTIDE SEQUENCE</scope>
    <source>
        <strain evidence="7">SMH3187-1</strain>
    </source>
</reference>
<dbReference type="Proteomes" id="UP001172155">
    <property type="component" value="Unassembled WGS sequence"/>
</dbReference>
<evidence type="ECO:0000313" key="8">
    <source>
        <dbReference type="Proteomes" id="UP001172155"/>
    </source>
</evidence>
<evidence type="ECO:0000259" key="6">
    <source>
        <dbReference type="Pfam" id="PF01266"/>
    </source>
</evidence>
<dbReference type="InterPro" id="IPR006076">
    <property type="entry name" value="FAD-dep_OxRdtase"/>
</dbReference>
<accession>A0AA40EUA1</accession>
<dbReference type="PANTHER" id="PTHR10961">
    <property type="entry name" value="PEROXISOMAL SARCOSINE OXIDASE"/>
    <property type="match status" value="1"/>
</dbReference>
<dbReference type="GO" id="GO:0008115">
    <property type="term" value="F:sarcosine oxidase activity"/>
    <property type="evidence" value="ECO:0007669"/>
    <property type="project" value="TreeGrafter"/>
</dbReference>
<proteinExistence type="inferred from homology"/>
<name>A0AA40EUA1_9PEZI</name>
<keyword evidence="5" id="KW-0560">Oxidoreductase</keyword>
<keyword evidence="8" id="KW-1185">Reference proteome</keyword>
<evidence type="ECO:0000256" key="5">
    <source>
        <dbReference type="ARBA" id="ARBA00023002"/>
    </source>
</evidence>
<evidence type="ECO:0000256" key="2">
    <source>
        <dbReference type="ARBA" id="ARBA00010989"/>
    </source>
</evidence>
<dbReference type="Gene3D" id="3.30.9.10">
    <property type="entry name" value="D-Amino Acid Oxidase, subunit A, domain 2"/>
    <property type="match status" value="1"/>
</dbReference>
<dbReference type="SUPFAM" id="SSF51905">
    <property type="entry name" value="FAD/NAD(P)-binding domain"/>
    <property type="match status" value="1"/>
</dbReference>
<comment type="caution">
    <text evidence="7">The sequence shown here is derived from an EMBL/GenBank/DDBJ whole genome shotgun (WGS) entry which is preliminary data.</text>
</comment>
<evidence type="ECO:0000256" key="3">
    <source>
        <dbReference type="ARBA" id="ARBA00022630"/>
    </source>
</evidence>
<dbReference type="AlphaFoldDB" id="A0AA40EUA1"/>